<dbReference type="Pfam" id="PF10360">
    <property type="entry name" value="DUF2433"/>
    <property type="match status" value="1"/>
</dbReference>
<keyword evidence="5" id="KW-1185">Reference proteome</keyword>
<feature type="domain" description="RRM" evidence="3">
    <location>
        <begin position="693"/>
        <end position="773"/>
    </location>
</feature>
<dbReference type="GO" id="GO:0003723">
    <property type="term" value="F:RNA binding"/>
    <property type="evidence" value="ECO:0007669"/>
    <property type="project" value="UniProtKB-UniRule"/>
</dbReference>
<feature type="compositionally biased region" description="Low complexity" evidence="2">
    <location>
        <begin position="530"/>
        <end position="560"/>
    </location>
</feature>
<comment type="caution">
    <text evidence="4">The sequence shown here is derived from an EMBL/GenBank/DDBJ whole genome shotgun (WGS) entry which is preliminary data.</text>
</comment>
<dbReference type="InterPro" id="IPR035979">
    <property type="entry name" value="RBD_domain_sf"/>
</dbReference>
<evidence type="ECO:0000313" key="4">
    <source>
        <dbReference type="EMBL" id="EXX74180.1"/>
    </source>
</evidence>
<evidence type="ECO:0000256" key="2">
    <source>
        <dbReference type="SAM" id="MobiDB-lite"/>
    </source>
</evidence>
<dbReference type="InterPro" id="IPR000504">
    <property type="entry name" value="RRM_dom"/>
</dbReference>
<dbReference type="SMART" id="SM00360">
    <property type="entry name" value="RRM"/>
    <property type="match status" value="1"/>
</dbReference>
<dbReference type="InterPro" id="IPR052743">
    <property type="entry name" value="Glutaminase_GtaA"/>
</dbReference>
<sequence>MTEYARTEQQQYPNQPYNTYNNQVNQNWENNNMPAQDMQSYEQASASTSAAQARNWNGTYAQNTYQTNGQNGISPGYGASLSEQPSTNHVNVHRNIPNGISVNTSNLPIGSAGLISTEAGRIICVADVRGNISQLNELAKETGAIAIIHSGDFGFYDESSLGRISDKTLRHLVTYSTIIPPQLRIKLLHSSTSAQELRNVILESPGPLLSEFPLFRDGKKKLDVPLYTVWGACEDVVVLEKFRTGEYKVHNLNILDEANTYVIDIGGVSLRLFGLGGAVVHHKLFDNGEGSATIAGGHGTMWTTILQIGELVDTAQKVYDQTETRVLVTHGSPGREGLLAQLSVVLRADFTISAGLHFRYGISYNEFSVQSDQANFCAKLESSRKTFHEMWQSVKNQVEGCINESQRILLQNAFTVVERVPSANREEPTFKNMWNFNLPDAAFGWVLLDIKEGRVSAEIKAQGFNFAYRRAPAINPITGAPQGTLIGAPTSPSPMDRQTRRNPSQWQQPSPALVPQQSHIGVAPSPILAPQTSSPTQTTSPNEINNWKPWSNESSSPPNEGSTSQKIITNIDNSKHIPSKVAGSDVSSSSQTDTIATINSNNDTANTTVSENNINQANGNGESGSNWAEQTQQENWKQSDMNESNQAQTNSSLNSEEGPSSTNNNNTTVPQNRSQYDNNNNNNNRRANSKNQLSVYLGNITPPVSEDDIKDFFAQSGYSFQIVKVRLIHDRETRSQRNFAYVDFGDTASLENAIQLNGQTFGQQPIKINKVDDRSYDNRSRGRGRGRGRGGYGNNYRGYRGGHGNNSHNNNGGNMQNGQ</sequence>
<organism evidence="4 5">
    <name type="scientific">Rhizophagus irregularis (strain DAOM 197198w)</name>
    <name type="common">Glomus intraradices</name>
    <dbReference type="NCBI Taxonomy" id="1432141"/>
    <lineage>
        <taxon>Eukaryota</taxon>
        <taxon>Fungi</taxon>
        <taxon>Fungi incertae sedis</taxon>
        <taxon>Mucoromycota</taxon>
        <taxon>Glomeromycotina</taxon>
        <taxon>Glomeromycetes</taxon>
        <taxon>Glomerales</taxon>
        <taxon>Glomeraceae</taxon>
        <taxon>Rhizophagus</taxon>
    </lineage>
</organism>
<feature type="compositionally biased region" description="Polar residues" evidence="2">
    <location>
        <begin position="561"/>
        <end position="572"/>
    </location>
</feature>
<feature type="compositionally biased region" description="Low complexity" evidence="2">
    <location>
        <begin position="662"/>
        <end position="691"/>
    </location>
</feature>
<name>A0A015K3M8_RHIIW</name>
<feature type="compositionally biased region" description="Basic and acidic residues" evidence="2">
    <location>
        <begin position="770"/>
        <end position="780"/>
    </location>
</feature>
<feature type="compositionally biased region" description="Low complexity" evidence="2">
    <location>
        <begin position="579"/>
        <end position="590"/>
    </location>
</feature>
<dbReference type="Pfam" id="PF00076">
    <property type="entry name" value="RRM_1"/>
    <property type="match status" value="1"/>
</dbReference>
<evidence type="ECO:0000313" key="5">
    <source>
        <dbReference type="Proteomes" id="UP000022910"/>
    </source>
</evidence>
<dbReference type="InterPro" id="IPR029052">
    <property type="entry name" value="Metallo-depent_PP-like"/>
</dbReference>
<feature type="compositionally biased region" description="Gly residues" evidence="2">
    <location>
        <begin position="789"/>
        <end position="804"/>
    </location>
</feature>
<evidence type="ECO:0000259" key="3">
    <source>
        <dbReference type="PROSITE" id="PS50102"/>
    </source>
</evidence>
<evidence type="ECO:0000256" key="1">
    <source>
        <dbReference type="PROSITE-ProRule" id="PRU00176"/>
    </source>
</evidence>
<reference evidence="4 5" key="1">
    <citation type="submission" date="2014-02" db="EMBL/GenBank/DDBJ databases">
        <title>Single nucleus genome sequencing reveals high similarity among nuclei of an endomycorrhizal fungus.</title>
        <authorList>
            <person name="Lin K."/>
            <person name="Geurts R."/>
            <person name="Zhang Z."/>
            <person name="Limpens E."/>
            <person name="Saunders D.G."/>
            <person name="Mu D."/>
            <person name="Pang E."/>
            <person name="Cao H."/>
            <person name="Cha H."/>
            <person name="Lin T."/>
            <person name="Zhou Q."/>
            <person name="Shang Y."/>
            <person name="Li Y."/>
            <person name="Ivanov S."/>
            <person name="Sharma T."/>
            <person name="Velzen R.V."/>
            <person name="Ruijter N.D."/>
            <person name="Aanen D.K."/>
            <person name="Win J."/>
            <person name="Kamoun S."/>
            <person name="Bisseling T."/>
            <person name="Huang S."/>
        </authorList>
    </citation>
    <scope>NUCLEOTIDE SEQUENCE [LARGE SCALE GENOMIC DNA]</scope>
    <source>
        <strain evidence="5">DAOM197198w</strain>
    </source>
</reference>
<keyword evidence="1" id="KW-0694">RNA-binding</keyword>
<feature type="compositionally biased region" description="Polar residues" evidence="2">
    <location>
        <begin position="501"/>
        <end position="519"/>
    </location>
</feature>
<feature type="region of interest" description="Disordered" evidence="2">
    <location>
        <begin position="477"/>
        <end position="691"/>
    </location>
</feature>
<dbReference type="EMBL" id="JEMT01013159">
    <property type="protein sequence ID" value="EXX74180.1"/>
    <property type="molecule type" value="Genomic_DNA"/>
</dbReference>
<dbReference type="PANTHER" id="PTHR31987:SF11">
    <property type="entry name" value="DUF2433 DOMAIN-CONTAINING PROTEIN"/>
    <property type="match status" value="1"/>
</dbReference>
<dbReference type="SUPFAM" id="SSF56300">
    <property type="entry name" value="Metallo-dependent phosphatases"/>
    <property type="match status" value="1"/>
</dbReference>
<dbReference type="STRING" id="1432141.A0A015K3M8"/>
<dbReference type="OrthoDB" id="3918848at2759"/>
<dbReference type="InterPro" id="IPR012677">
    <property type="entry name" value="Nucleotide-bd_a/b_plait_sf"/>
</dbReference>
<protein>
    <submittedName>
        <fullName evidence="4">Sgn1p</fullName>
    </submittedName>
</protein>
<dbReference type="InterPro" id="IPR018829">
    <property type="entry name" value="DUF2433"/>
</dbReference>
<dbReference type="Proteomes" id="UP000022910">
    <property type="component" value="Unassembled WGS sequence"/>
</dbReference>
<feature type="region of interest" description="Disordered" evidence="2">
    <location>
        <begin position="770"/>
        <end position="819"/>
    </location>
</feature>
<dbReference type="Gene3D" id="3.30.70.330">
    <property type="match status" value="1"/>
</dbReference>
<feature type="compositionally biased region" description="Polar residues" evidence="2">
    <location>
        <begin position="591"/>
        <end position="661"/>
    </location>
</feature>
<dbReference type="PROSITE" id="PS50102">
    <property type="entry name" value="RRM"/>
    <property type="match status" value="1"/>
</dbReference>
<dbReference type="AlphaFoldDB" id="A0A015K3M8"/>
<gene>
    <name evidence="4" type="ORF">RirG_053520</name>
</gene>
<feature type="compositionally biased region" description="Low complexity" evidence="2">
    <location>
        <begin position="805"/>
        <end position="819"/>
    </location>
</feature>
<dbReference type="HOGENOM" id="CLU_016583_0_1_1"/>
<dbReference type="PANTHER" id="PTHR31987">
    <property type="entry name" value="GLUTAMINASE A-RELATED"/>
    <property type="match status" value="1"/>
</dbReference>
<proteinExistence type="predicted"/>
<accession>A0A015K3M8</accession>
<dbReference type="SUPFAM" id="SSF54928">
    <property type="entry name" value="RNA-binding domain, RBD"/>
    <property type="match status" value="1"/>
</dbReference>